<dbReference type="EC" id="6.5.1.1" evidence="2"/>
<reference evidence="6 7" key="1">
    <citation type="journal article" date="2015" name="Antonie Van Leeuwenhoek">
        <title>Streptomyces klenkii sp. nov., isolated from deep marine sediment.</title>
        <authorList>
            <person name="Veyisoglu A."/>
            <person name="Sahin N."/>
        </authorList>
    </citation>
    <scope>NUCLEOTIDE SEQUENCE [LARGE SCALE GENOMIC DNA]</scope>
    <source>
        <strain evidence="6 7">KCTC 29202</strain>
    </source>
</reference>
<accession>A0A3B0AWF1</accession>
<feature type="domain" description="ATP-dependent DNA ligase family profile" evidence="5">
    <location>
        <begin position="127"/>
        <end position="241"/>
    </location>
</feature>
<dbReference type="Pfam" id="PF01068">
    <property type="entry name" value="DNA_ligase_A_M"/>
    <property type="match status" value="1"/>
</dbReference>
<dbReference type="PROSITE" id="PS50160">
    <property type="entry name" value="DNA_LIGASE_A3"/>
    <property type="match status" value="1"/>
</dbReference>
<gene>
    <name evidence="6" type="ORF">D7231_28215</name>
</gene>
<name>A0A3B0AWF1_9ACTN</name>
<comment type="caution">
    <text evidence="6">The sequence shown here is derived from an EMBL/GenBank/DDBJ whole genome shotgun (WGS) entry which is preliminary data.</text>
</comment>
<dbReference type="InterPro" id="IPR014146">
    <property type="entry name" value="LigD_ligase_dom"/>
</dbReference>
<dbReference type="NCBIfam" id="TIGR02779">
    <property type="entry name" value="NHEJ_ligase_lig"/>
    <property type="match status" value="1"/>
</dbReference>
<evidence type="ECO:0000313" key="6">
    <source>
        <dbReference type="EMBL" id="RKN64521.1"/>
    </source>
</evidence>
<dbReference type="Gene3D" id="2.40.50.140">
    <property type="entry name" value="Nucleic acid-binding proteins"/>
    <property type="match status" value="1"/>
</dbReference>
<dbReference type="GO" id="GO:0003910">
    <property type="term" value="F:DNA ligase (ATP) activity"/>
    <property type="evidence" value="ECO:0007669"/>
    <property type="project" value="UniProtKB-EC"/>
</dbReference>
<dbReference type="Gene3D" id="3.30.470.30">
    <property type="entry name" value="DNA ligase/mRNA capping enzyme"/>
    <property type="match status" value="1"/>
</dbReference>
<sequence>MTPTAGRAPAAPPAIRPMLATPGPLPAAGEDAAWAFEVKWDGIRLVVGVAGDGTVRPVTRAGNDARVTYPELRALGGHLRGRPAVLDGEIVVLGEAGRPDFGLLQRRMGVTDAHRAARLAAEYPARLMLFDVLHLGGRSLLDLPYAERRAVLDGLGLAGPAWSVPAYVAGHAQQAWHATLEGGFEGVVAKKLTSVYTPGIRSSEWRKTKHVVTIDVVIGGWAEGRGALSGLPGAVLAGVAEPGGLRYAGSVGSGLSERERRDLARYLSVIPRADPPFSGPVDVPGAHWVEPRLVAEVVFSGWTSAGRLRHPVWHRLRPDLTRLG</sequence>
<dbReference type="SUPFAM" id="SSF56091">
    <property type="entry name" value="DNA ligase/mRNA capping enzyme, catalytic domain"/>
    <property type="match status" value="1"/>
</dbReference>
<dbReference type="GO" id="GO:0006310">
    <property type="term" value="P:DNA recombination"/>
    <property type="evidence" value="ECO:0007669"/>
    <property type="project" value="InterPro"/>
</dbReference>
<proteinExistence type="inferred from homology"/>
<keyword evidence="7" id="KW-1185">Reference proteome</keyword>
<dbReference type="PANTHER" id="PTHR45674:SF4">
    <property type="entry name" value="DNA LIGASE 1"/>
    <property type="match status" value="1"/>
</dbReference>
<dbReference type="InterPro" id="IPR012340">
    <property type="entry name" value="NA-bd_OB-fold"/>
</dbReference>
<evidence type="ECO:0000256" key="3">
    <source>
        <dbReference type="ARBA" id="ARBA00022598"/>
    </source>
</evidence>
<dbReference type="SUPFAM" id="SSF50249">
    <property type="entry name" value="Nucleic acid-binding proteins"/>
    <property type="match status" value="1"/>
</dbReference>
<dbReference type="GO" id="GO:0005524">
    <property type="term" value="F:ATP binding"/>
    <property type="evidence" value="ECO:0007669"/>
    <property type="project" value="InterPro"/>
</dbReference>
<evidence type="ECO:0000313" key="7">
    <source>
        <dbReference type="Proteomes" id="UP000270343"/>
    </source>
</evidence>
<dbReference type="GO" id="GO:0006281">
    <property type="term" value="P:DNA repair"/>
    <property type="evidence" value="ECO:0007669"/>
    <property type="project" value="InterPro"/>
</dbReference>
<dbReference type="AlphaFoldDB" id="A0A3B0AWF1"/>
<evidence type="ECO:0000256" key="1">
    <source>
        <dbReference type="ARBA" id="ARBA00007572"/>
    </source>
</evidence>
<dbReference type="InterPro" id="IPR050191">
    <property type="entry name" value="ATP-dep_DNA_ligase"/>
</dbReference>
<keyword evidence="3 6" id="KW-0436">Ligase</keyword>
<evidence type="ECO:0000259" key="5">
    <source>
        <dbReference type="PROSITE" id="PS50160"/>
    </source>
</evidence>
<dbReference type="EMBL" id="RBAM01000014">
    <property type="protein sequence ID" value="RKN64521.1"/>
    <property type="molecule type" value="Genomic_DNA"/>
</dbReference>
<organism evidence="6 7">
    <name type="scientific">Streptomyces klenkii</name>
    <dbReference type="NCBI Taxonomy" id="1420899"/>
    <lineage>
        <taxon>Bacteria</taxon>
        <taxon>Bacillati</taxon>
        <taxon>Actinomycetota</taxon>
        <taxon>Actinomycetes</taxon>
        <taxon>Kitasatosporales</taxon>
        <taxon>Streptomycetaceae</taxon>
        <taxon>Streptomyces</taxon>
    </lineage>
</organism>
<comment type="similarity">
    <text evidence="1">Belongs to the ATP-dependent DNA ligase family.</text>
</comment>
<dbReference type="InterPro" id="IPR012309">
    <property type="entry name" value="DNA_ligase_ATP-dep_C"/>
</dbReference>
<dbReference type="OrthoDB" id="3733803at2"/>
<evidence type="ECO:0000256" key="4">
    <source>
        <dbReference type="ARBA" id="ARBA00034003"/>
    </source>
</evidence>
<evidence type="ECO:0000256" key="2">
    <source>
        <dbReference type="ARBA" id="ARBA00012727"/>
    </source>
</evidence>
<dbReference type="CDD" id="cd07971">
    <property type="entry name" value="OBF_DNA_ligase_LigD"/>
    <property type="match status" value="1"/>
</dbReference>
<dbReference type="RefSeq" id="WP_120758389.1">
    <property type="nucleotide sequence ID" value="NZ_RBAM01000014.1"/>
</dbReference>
<dbReference type="Pfam" id="PF04679">
    <property type="entry name" value="DNA_ligase_A_C"/>
    <property type="match status" value="1"/>
</dbReference>
<dbReference type="Proteomes" id="UP000270343">
    <property type="component" value="Unassembled WGS sequence"/>
</dbReference>
<dbReference type="InterPro" id="IPR012310">
    <property type="entry name" value="DNA_ligase_ATP-dep_cent"/>
</dbReference>
<dbReference type="Gene3D" id="3.30.1490.70">
    <property type="match status" value="1"/>
</dbReference>
<dbReference type="CDD" id="cd07906">
    <property type="entry name" value="Adenylation_DNA_ligase_LigD_LigC"/>
    <property type="match status" value="1"/>
</dbReference>
<protein>
    <recommendedName>
        <fullName evidence="2">DNA ligase (ATP)</fullName>
        <ecNumber evidence="2">6.5.1.1</ecNumber>
    </recommendedName>
</protein>
<dbReference type="PANTHER" id="PTHR45674">
    <property type="entry name" value="DNA LIGASE 1/3 FAMILY MEMBER"/>
    <property type="match status" value="1"/>
</dbReference>
<comment type="catalytic activity">
    <reaction evidence="4">
        <text>ATP + (deoxyribonucleotide)n-3'-hydroxyl + 5'-phospho-(deoxyribonucleotide)m = (deoxyribonucleotide)n+m + AMP + diphosphate.</text>
        <dbReference type="EC" id="6.5.1.1"/>
    </reaction>
</comment>